<dbReference type="PANTHER" id="PTHR15000">
    <property type="entry name" value="ERYTHROID DIFFERENTIATION-RELATED FACTOR 1"/>
    <property type="match status" value="1"/>
</dbReference>
<name>A0A7R8YRM0_HERIL</name>
<dbReference type="InParanoid" id="A0A7R8YRM0"/>
<protein>
    <recommendedName>
        <fullName evidence="6">Erythroid differentiation-related factor 1</fullName>
    </recommendedName>
</protein>
<evidence type="ECO:0000256" key="1">
    <source>
        <dbReference type="SAM" id="MobiDB-lite"/>
    </source>
</evidence>
<gene>
    <name evidence="4" type="ORF">HERILL_LOCUS4756</name>
</gene>
<reference evidence="4 5" key="1">
    <citation type="submission" date="2020-11" db="EMBL/GenBank/DDBJ databases">
        <authorList>
            <person name="Wallbank WR R."/>
            <person name="Pardo Diaz C."/>
            <person name="Kozak K."/>
            <person name="Martin S."/>
            <person name="Jiggins C."/>
            <person name="Moest M."/>
            <person name="Warren A I."/>
            <person name="Generalovic N T."/>
            <person name="Byers J.R.P. K."/>
            <person name="Montejo-Kovacevich G."/>
            <person name="Yen C E."/>
        </authorList>
    </citation>
    <scope>NUCLEOTIDE SEQUENCE [LARGE SCALE GENOMIC DNA]</scope>
</reference>
<dbReference type="OrthoDB" id="419432at2759"/>
<dbReference type="Pfam" id="PF23723">
    <property type="entry name" value="TPR_EDRF1"/>
    <property type="match status" value="1"/>
</dbReference>
<feature type="domain" description="EDRF1 N-terminal" evidence="3">
    <location>
        <begin position="24"/>
        <end position="195"/>
    </location>
</feature>
<feature type="domain" description="EDRF1 TPR repeats region" evidence="2">
    <location>
        <begin position="802"/>
        <end position="1087"/>
    </location>
</feature>
<evidence type="ECO:0008006" key="6">
    <source>
        <dbReference type="Google" id="ProtNLM"/>
    </source>
</evidence>
<organism evidence="4 5">
    <name type="scientific">Hermetia illucens</name>
    <name type="common">Black soldier fly</name>
    <dbReference type="NCBI Taxonomy" id="343691"/>
    <lineage>
        <taxon>Eukaryota</taxon>
        <taxon>Metazoa</taxon>
        <taxon>Ecdysozoa</taxon>
        <taxon>Arthropoda</taxon>
        <taxon>Hexapoda</taxon>
        <taxon>Insecta</taxon>
        <taxon>Pterygota</taxon>
        <taxon>Neoptera</taxon>
        <taxon>Endopterygota</taxon>
        <taxon>Diptera</taxon>
        <taxon>Brachycera</taxon>
        <taxon>Stratiomyomorpha</taxon>
        <taxon>Stratiomyidae</taxon>
        <taxon>Hermetiinae</taxon>
        <taxon>Hermetia</taxon>
    </lineage>
</organism>
<evidence type="ECO:0000313" key="5">
    <source>
        <dbReference type="Proteomes" id="UP000594454"/>
    </source>
</evidence>
<keyword evidence="5" id="KW-1185">Reference proteome</keyword>
<dbReference type="FunCoup" id="A0A7R8YRM0">
    <property type="interactions" value="949"/>
</dbReference>
<evidence type="ECO:0000259" key="3">
    <source>
        <dbReference type="Pfam" id="PF23788"/>
    </source>
</evidence>
<dbReference type="GO" id="GO:0045893">
    <property type="term" value="P:positive regulation of DNA-templated transcription"/>
    <property type="evidence" value="ECO:0007669"/>
    <property type="project" value="TreeGrafter"/>
</dbReference>
<sequence>MDDTNVDEIELCQSVEPHNDGELIKSKAVVKFSAVQVPAQFTRLQCNTDLNMPPSNWLSGSASSYGLQQFIYHSTGFASFRMAHKFPDCLGEVDVVSDAENIKNLLKLPYSPKNAISMMVHRIGNTLLIDEFDLQKYLLRQADDDWKWLRTFIVEHILTSLNEKDRNFFCIKDKSRGAIQRKNLLSKFLYHSLQHVDTDISNSEPANTTGERPLPLTGPILPEPDIEENVPDPNSNHVFNRNVVWTFEDIRMLIGTDMPIFGGGTRPCISLRLRDMAKPISVLTGIDYWLDNLMCNVPEVVMCYHLDGIVQKYEIIKTEDLPYLEDSQFSPQVVRNVAQNILAFLKSNATKAGHTYWLFKGRNDDVVKLYDLTTLCQNEECDEKSENPFTVPVAMLLYTVARNMRNASAKIGQKKAGSIKVLLENCIQLLPKEKYPQIVTSSHYILSDLHIPAYIDPKAPDFDCSDDDDSQSVYDEDYCPSEYDEPDETNSDVLMRDTNVVMKNICETLKDFNLEDNRRNTKLPLPLVATIEERCRIALHHVHSGLDCLQYFALNEEEMTKKKEERAKEEEKQRIIHEEQNPNMAKPFQPIPLPYESLKPEPKMANPEVPIPLDWDEERSTNKRKKKSKQKGRSKNSVKETPVAQKSLVQENTKIGNSWNVHLKLLLIEKACLTYATLAEYYYNLEHFGTSLRYIYMALRCQKVVTTYVPPASSQRNCLLGRAGDAFFQLSKNWEQISDYIEEFNAHDELDDSILLELEKDLQENDNEYIVPMENIEGLSLQSIKFYELALECTPDNGRTEILRRLGSVRNELGLKYMNWGKNEYEKFLESLDGKEESQERTDRLYEVLTFKSYDCFIRAIAAFEEVNDDLNVTYVYCNLGRFMRYRAHIHIHGERPDDLRNQKKFYNEAFSCYSSALAALGSRKNHPDTWDAVEWEFATATFSLAQLMQDYGDLSSFTAEELEKETVSLLQESLKFCKGEHCASQELLYKYRSGLIHHRLASFHHCVYRRTSEEGERRRSLQLAFLHYGKAVEILESLGEVADYLKSQIKQISLTEQLAESQTGVQKIRTLHKALNLILNSRQMILAATDQDIDLPKIILEIAKTRLS</sequence>
<feature type="domain" description="EDRF1 N-terminal" evidence="3">
    <location>
        <begin position="238"/>
        <end position="488"/>
    </location>
</feature>
<evidence type="ECO:0000313" key="4">
    <source>
        <dbReference type="EMBL" id="CAD7081660.1"/>
    </source>
</evidence>
<accession>A0A7R8YRM0</accession>
<dbReference type="PANTHER" id="PTHR15000:SF1">
    <property type="entry name" value="ERYTHROID DIFFERENTIATION-RELATED FACTOR 1"/>
    <property type="match status" value="1"/>
</dbReference>
<proteinExistence type="predicted"/>
<dbReference type="InterPro" id="IPR056583">
    <property type="entry name" value="EDRF1_TPR"/>
</dbReference>
<dbReference type="EMBL" id="LR899010">
    <property type="protein sequence ID" value="CAD7081660.1"/>
    <property type="molecule type" value="Genomic_DNA"/>
</dbReference>
<dbReference type="Pfam" id="PF23788">
    <property type="entry name" value="EDRF1_N"/>
    <property type="match status" value="2"/>
</dbReference>
<dbReference type="AlphaFoldDB" id="A0A7R8YRM0"/>
<feature type="compositionally biased region" description="Basic and acidic residues" evidence="1">
    <location>
        <begin position="562"/>
        <end position="580"/>
    </location>
</feature>
<dbReference type="InterPro" id="IPR056582">
    <property type="entry name" value="EDRF1_N"/>
</dbReference>
<feature type="region of interest" description="Disordered" evidence="1">
    <location>
        <begin position="562"/>
        <end position="645"/>
    </location>
</feature>
<dbReference type="Proteomes" id="UP000594454">
    <property type="component" value="Chromosome 2"/>
</dbReference>
<feature type="compositionally biased region" description="Basic residues" evidence="1">
    <location>
        <begin position="622"/>
        <end position="636"/>
    </location>
</feature>
<evidence type="ECO:0000259" key="2">
    <source>
        <dbReference type="Pfam" id="PF23723"/>
    </source>
</evidence>